<dbReference type="RefSeq" id="XP_007312428.1">
    <property type="nucleotide sequence ID" value="XM_007312366.1"/>
</dbReference>
<evidence type="ECO:0000256" key="1">
    <source>
        <dbReference type="SAM" id="MobiDB-lite"/>
    </source>
</evidence>
<dbReference type="KEGG" id="sla:SERLADRAFT_454851"/>
<reference evidence="2" key="1">
    <citation type="submission" date="2011-04" db="EMBL/GenBank/DDBJ databases">
        <title>Evolution of plant cell wall degrading machinery underlies the functional diversity of forest fungi.</title>
        <authorList>
            <consortium name="US DOE Joint Genome Institute (JGI-PGF)"/>
            <person name="Eastwood D.C."/>
            <person name="Floudas D."/>
            <person name="Binder M."/>
            <person name="Majcherczyk A."/>
            <person name="Schneider P."/>
            <person name="Aerts A."/>
            <person name="Asiegbu F.O."/>
            <person name="Baker S.E."/>
            <person name="Barry K."/>
            <person name="Bendiksby M."/>
            <person name="Blumentritt M."/>
            <person name="Coutinho P.M."/>
            <person name="Cullen D."/>
            <person name="Cullen D."/>
            <person name="Gathman A."/>
            <person name="Goodell B."/>
            <person name="Henrissat B."/>
            <person name="Ihrmark K."/>
            <person name="Kauserud H."/>
            <person name="Kohler A."/>
            <person name="LaButti K."/>
            <person name="Lapidus A."/>
            <person name="Lavin J.L."/>
            <person name="Lee Y.-H."/>
            <person name="Lindquist E."/>
            <person name="Lilly W."/>
            <person name="Lucas S."/>
            <person name="Morin E."/>
            <person name="Murat C."/>
            <person name="Oguiza J.A."/>
            <person name="Park J."/>
            <person name="Pisabarro A.G."/>
            <person name="Riley R."/>
            <person name="Rosling A."/>
            <person name="Salamov A."/>
            <person name="Schmidt O."/>
            <person name="Schmutz J."/>
            <person name="Skrede I."/>
            <person name="Stenlid J."/>
            <person name="Wiebenga A."/>
            <person name="Xie X."/>
            <person name="Kues U."/>
            <person name="Hibbett D.S."/>
            <person name="Hoffmeister D."/>
            <person name="Hogberg N."/>
            <person name="Martin F."/>
            <person name="Grigoriev I.V."/>
            <person name="Watkinson S.C."/>
        </authorList>
    </citation>
    <scope>NUCLEOTIDE SEQUENCE</scope>
    <source>
        <strain evidence="2">S7.9</strain>
    </source>
</reference>
<feature type="compositionally biased region" description="Polar residues" evidence="1">
    <location>
        <begin position="59"/>
        <end position="69"/>
    </location>
</feature>
<accession>F8NE16</accession>
<protein>
    <submittedName>
        <fullName evidence="2">Uncharacterized protein</fullName>
    </submittedName>
</protein>
<dbReference type="EMBL" id="GL945428">
    <property type="protein sequence ID" value="EGO30544.1"/>
    <property type="molecule type" value="Genomic_DNA"/>
</dbReference>
<feature type="region of interest" description="Disordered" evidence="1">
    <location>
        <begin position="1"/>
        <end position="69"/>
    </location>
</feature>
<dbReference type="HOGENOM" id="CLU_2777472_0_0_1"/>
<feature type="compositionally biased region" description="Polar residues" evidence="1">
    <location>
        <begin position="24"/>
        <end position="50"/>
    </location>
</feature>
<proteinExistence type="predicted"/>
<sequence>MINPTERESLSNCNSGEAFEDDNNPSAPSAVNNTHNSLSSTDTEPSSDPENLNIHPVQLQYTSQLKTQL</sequence>
<dbReference type="AlphaFoldDB" id="F8NE16"/>
<dbReference type="GeneID" id="18817086"/>
<evidence type="ECO:0000313" key="2">
    <source>
        <dbReference type="EMBL" id="EGO30544.1"/>
    </source>
</evidence>
<organism>
    <name type="scientific">Serpula lacrymans var. lacrymans (strain S7.9)</name>
    <name type="common">Dry rot fungus</name>
    <dbReference type="NCBI Taxonomy" id="578457"/>
    <lineage>
        <taxon>Eukaryota</taxon>
        <taxon>Fungi</taxon>
        <taxon>Dikarya</taxon>
        <taxon>Basidiomycota</taxon>
        <taxon>Agaricomycotina</taxon>
        <taxon>Agaricomycetes</taxon>
        <taxon>Agaricomycetidae</taxon>
        <taxon>Boletales</taxon>
        <taxon>Coniophorineae</taxon>
        <taxon>Serpulaceae</taxon>
        <taxon>Serpula</taxon>
    </lineage>
</organism>
<gene>
    <name evidence="2" type="ORF">SERLADRAFT_454851</name>
</gene>
<dbReference type="Proteomes" id="UP000008064">
    <property type="component" value="Unassembled WGS sequence"/>
</dbReference>
<name>F8NE16_SERL9</name>